<protein>
    <submittedName>
        <fullName evidence="1">SUKH-4 family immunity protein</fullName>
    </submittedName>
</protein>
<accession>A0ACD5A475</accession>
<reference evidence="1" key="1">
    <citation type="journal article" date="2025" name="Int. J. Syst. Evol. Microbiol.">
        <title>Streptomyces citrinus sp. nov., with yellow diffusible pigment.</title>
        <authorList>
            <person name="He Y."/>
            <person name="Yang E."/>
            <person name="Xu J."/>
            <person name="Sun Y."/>
            <person name="Sun L."/>
        </authorList>
    </citation>
    <scope>NUCLEOTIDE SEQUENCE</scope>
    <source>
        <strain evidence="1">Q6</strain>
    </source>
</reference>
<gene>
    <name evidence="1" type="ORF">V2W30_00270</name>
</gene>
<sequence length="127" mass="13811">MLRNRFRRVRRNCFCFAGSLLHAGPSGPYFRIGHWMGDDIVIDGPTGAVLHLSEQDGEDSGHAEIVGRSLHDFLAMVSVWLLGAFMFTATGDSIETREIASRVKGLQSTLDPVGAAAGIWGIALMDH</sequence>
<evidence type="ECO:0000313" key="2">
    <source>
        <dbReference type="Proteomes" id="UP001432251"/>
    </source>
</evidence>
<organism evidence="1 2">
    <name type="scientific">Streptomyces citrinus</name>
    <dbReference type="NCBI Taxonomy" id="3118173"/>
    <lineage>
        <taxon>Bacteria</taxon>
        <taxon>Bacillati</taxon>
        <taxon>Actinomycetota</taxon>
        <taxon>Actinomycetes</taxon>
        <taxon>Kitasatosporales</taxon>
        <taxon>Streptomycetaceae</taxon>
        <taxon>Streptomyces</taxon>
    </lineage>
</organism>
<proteinExistence type="predicted"/>
<dbReference type="Proteomes" id="UP001432251">
    <property type="component" value="Chromosome"/>
</dbReference>
<evidence type="ECO:0000313" key="1">
    <source>
        <dbReference type="EMBL" id="WWQ61956.1"/>
    </source>
</evidence>
<name>A0ACD5A475_9ACTN</name>
<keyword evidence="2" id="KW-1185">Reference proteome</keyword>
<dbReference type="EMBL" id="CP146022">
    <property type="protein sequence ID" value="WWQ61956.1"/>
    <property type="molecule type" value="Genomic_DNA"/>
</dbReference>